<name>A0A6B3TNV9_9BACI</name>
<evidence type="ECO:0000313" key="2">
    <source>
        <dbReference type="EMBL" id="NEX77467.1"/>
    </source>
</evidence>
<gene>
    <name evidence="2" type="ORF">G4Z05_00940</name>
</gene>
<dbReference type="Proteomes" id="UP000481621">
    <property type="component" value="Unassembled WGS sequence"/>
</dbReference>
<sequence>MLHPHRIIFGFSYVLFIPSAIIPMVSPIFMDGSPDYPTSVDIPSFSGFYPWTISLKVKKAGVIIAGL</sequence>
<reference evidence="2" key="1">
    <citation type="submission" date="2020-02" db="EMBL/GenBank/DDBJ databases">
        <title>Bacillus sedimentmangrovi sp. nov., isolated from sediment of the mangrove ecosystem.</title>
        <authorList>
            <person name="Liu G."/>
        </authorList>
    </citation>
    <scope>NUCLEOTIDE SEQUENCE [LARGE SCALE GENOMIC DNA]</scope>
    <source>
        <strain evidence="2">SgZ-7</strain>
    </source>
</reference>
<dbReference type="EMBL" id="JAAIUV010000001">
    <property type="protein sequence ID" value="NEX77467.1"/>
    <property type="molecule type" value="Genomic_DNA"/>
</dbReference>
<evidence type="ECO:0000313" key="3">
    <source>
        <dbReference type="Proteomes" id="UP000481621"/>
    </source>
</evidence>
<accession>A0A6B3TNV9</accession>
<feature type="transmembrane region" description="Helical" evidence="1">
    <location>
        <begin position="7"/>
        <end position="30"/>
    </location>
</feature>
<keyword evidence="3" id="KW-1185">Reference proteome</keyword>
<organism evidence="2 3">
    <name type="scientific">Neobacillus thermocopriae</name>
    <dbReference type="NCBI Taxonomy" id="1215031"/>
    <lineage>
        <taxon>Bacteria</taxon>
        <taxon>Bacillati</taxon>
        <taxon>Bacillota</taxon>
        <taxon>Bacilli</taxon>
        <taxon>Bacillales</taxon>
        <taxon>Bacillaceae</taxon>
        <taxon>Neobacillus</taxon>
    </lineage>
</organism>
<dbReference type="AlphaFoldDB" id="A0A6B3TNV9"/>
<keyword evidence="1" id="KW-0472">Membrane</keyword>
<keyword evidence="1" id="KW-1133">Transmembrane helix</keyword>
<proteinExistence type="predicted"/>
<protein>
    <submittedName>
        <fullName evidence="2">Uncharacterized protein</fullName>
    </submittedName>
</protein>
<keyword evidence="1" id="KW-0812">Transmembrane</keyword>
<evidence type="ECO:0000256" key="1">
    <source>
        <dbReference type="SAM" id="Phobius"/>
    </source>
</evidence>
<comment type="caution">
    <text evidence="2">The sequence shown here is derived from an EMBL/GenBank/DDBJ whole genome shotgun (WGS) entry which is preliminary data.</text>
</comment>